<comment type="caution">
    <text evidence="1">The sequence shown here is derived from an EMBL/GenBank/DDBJ whole genome shotgun (WGS) entry which is preliminary data.</text>
</comment>
<dbReference type="RefSeq" id="WP_159743915.1">
    <property type="nucleotide sequence ID" value="NZ_BLIR01000001.1"/>
</dbReference>
<dbReference type="GeneID" id="96283781"/>
<evidence type="ECO:0000313" key="1">
    <source>
        <dbReference type="EMBL" id="GFE37988.1"/>
    </source>
</evidence>
<gene>
    <name evidence="1" type="ORF">Stube_26610</name>
</gene>
<sequence length="88" mass="9792">MTERGEEILLQLDTPPNCPQCEDESLLLARFPHSWRNASGDAVPGMREALLCRCCNRGEQPADALIALFTVDGLLDHHNVDTFGELRT</sequence>
<proteinExistence type="predicted"/>
<dbReference type="Pfam" id="PF19817">
    <property type="entry name" value="DUF6300"/>
    <property type="match status" value="1"/>
</dbReference>
<reference evidence="1 2" key="1">
    <citation type="submission" date="2019-12" db="EMBL/GenBank/DDBJ databases">
        <title>Whole genome shotgun sequence of Streptomyces tubercidicus NBRC 13090.</title>
        <authorList>
            <person name="Ichikawa N."/>
            <person name="Kimura A."/>
            <person name="Kitahashi Y."/>
            <person name="Komaki H."/>
            <person name="Tamura T."/>
        </authorList>
    </citation>
    <scope>NUCLEOTIDE SEQUENCE [LARGE SCALE GENOMIC DNA]</scope>
    <source>
        <strain evidence="1 2">NBRC 13090</strain>
    </source>
</reference>
<dbReference type="AlphaFoldDB" id="A0A640UPJ6"/>
<dbReference type="OrthoDB" id="3538861at2"/>
<evidence type="ECO:0000313" key="2">
    <source>
        <dbReference type="Proteomes" id="UP000431826"/>
    </source>
</evidence>
<keyword evidence="2" id="KW-1185">Reference proteome</keyword>
<dbReference type="Proteomes" id="UP000431826">
    <property type="component" value="Unassembled WGS sequence"/>
</dbReference>
<organism evidence="1 2">
    <name type="scientific">Streptomyces tubercidicus</name>
    <dbReference type="NCBI Taxonomy" id="47759"/>
    <lineage>
        <taxon>Bacteria</taxon>
        <taxon>Bacillati</taxon>
        <taxon>Actinomycetota</taxon>
        <taxon>Actinomycetes</taxon>
        <taxon>Kitasatosporales</taxon>
        <taxon>Streptomycetaceae</taxon>
        <taxon>Streptomyces</taxon>
    </lineage>
</organism>
<dbReference type="InterPro" id="IPR046267">
    <property type="entry name" value="DUF6300"/>
</dbReference>
<accession>A0A640UPJ6</accession>
<protein>
    <submittedName>
        <fullName evidence="1">Uncharacterized protein</fullName>
    </submittedName>
</protein>
<dbReference type="EMBL" id="BLIR01000001">
    <property type="protein sequence ID" value="GFE37988.1"/>
    <property type="molecule type" value="Genomic_DNA"/>
</dbReference>
<name>A0A640UPJ6_9ACTN</name>